<keyword evidence="2" id="KW-1185">Reference proteome</keyword>
<gene>
    <name evidence="1" type="ORF">SEA_NOOTNOOT_203</name>
</gene>
<evidence type="ECO:0000313" key="2">
    <source>
        <dbReference type="Proteomes" id="UP000225626"/>
    </source>
</evidence>
<organism evidence="1 2">
    <name type="scientific">Streptomyces phage NootNoot</name>
    <dbReference type="NCBI Taxonomy" id="2023992"/>
    <lineage>
        <taxon>Viruses</taxon>
        <taxon>Duplodnaviria</taxon>
        <taxon>Heunggongvirae</taxon>
        <taxon>Uroviricota</taxon>
        <taxon>Caudoviricetes</taxon>
        <taxon>Stanwilliamsviridae</taxon>
        <taxon>Boydwoodruffvirinae</taxon>
        <taxon>Samistivirus</taxon>
        <taxon>Samistivirus nootnoot</taxon>
    </lineage>
</organism>
<dbReference type="EMBL" id="MF347636">
    <property type="protein sequence ID" value="ASR77427.1"/>
    <property type="molecule type" value="Genomic_DNA"/>
</dbReference>
<dbReference type="Proteomes" id="UP000225626">
    <property type="component" value="Segment"/>
</dbReference>
<name>A0A222Z0F9_9CAUD</name>
<evidence type="ECO:0000313" key="1">
    <source>
        <dbReference type="EMBL" id="ASR77427.1"/>
    </source>
</evidence>
<sequence>MEYQLSEAPEGYTWELQTTDGPFMGTEGVNYELNLSKNGRVVDTRGVFVPKAREADTVSFIKAMEQSIRMSLDN</sequence>
<proteinExistence type="predicted"/>
<dbReference type="OrthoDB" id="24852at10239"/>
<protein>
    <submittedName>
        <fullName evidence="1">Uncharacterized protein</fullName>
    </submittedName>
</protein>
<reference evidence="1 2" key="1">
    <citation type="submission" date="2017-06" db="EMBL/GenBank/DDBJ databases">
        <authorList>
            <person name="Meridew S.N."/>
            <person name="Morgan R.E."/>
            <person name="Moussa A.T."/>
            <person name="Shahid S.H."/>
            <person name="Bhuiyan S."/>
            <person name="Nayek S."/>
            <person name="Suri N."/>
            <person name="Kim T."/>
            <person name="Layton S.R."/>
            <person name="Hughes L.E."/>
            <person name="Garlena R.A."/>
            <person name="Russell D.A."/>
            <person name="Pope W.H."/>
            <person name="Jacobs-Sera D."/>
            <person name="Hendrix R.W."/>
            <person name="Hatfull G.F."/>
        </authorList>
    </citation>
    <scope>NUCLEOTIDE SEQUENCE [LARGE SCALE GENOMIC DNA]</scope>
</reference>
<accession>A0A222Z0F9</accession>